<dbReference type="Proteomes" id="UP001626550">
    <property type="component" value="Unassembled WGS sequence"/>
</dbReference>
<gene>
    <name evidence="1" type="primary">FBXO38_3</name>
    <name evidence="1" type="ORF">Ciccas_001620</name>
</gene>
<dbReference type="EMBL" id="JBJKFK010000108">
    <property type="protein sequence ID" value="KAL3319713.1"/>
    <property type="molecule type" value="Genomic_DNA"/>
</dbReference>
<comment type="caution">
    <text evidence="1">The sequence shown here is derived from an EMBL/GenBank/DDBJ whole genome shotgun (WGS) entry which is preliminary data.</text>
</comment>
<reference evidence="1 2" key="1">
    <citation type="submission" date="2024-11" db="EMBL/GenBank/DDBJ databases">
        <title>Adaptive evolution of stress response genes in parasites aligns with host niche diversity.</title>
        <authorList>
            <person name="Hahn C."/>
            <person name="Resl P."/>
        </authorList>
    </citation>
    <scope>NUCLEOTIDE SEQUENCE [LARGE SCALE GENOMIC DNA]</scope>
    <source>
        <strain evidence="1">EGGRZ-B1_66</strain>
        <tissue evidence="1">Body</tissue>
    </source>
</reference>
<sequence length="181" mass="20859">MWIAQDACLDTTELRCTNGSHGPQVLTISQPMRQNVCCLLTTLHFEKVGLSHIVLQGAPRLKNLALENCSDLRGIILNGDEEDASVPALRRVRIIRCPKFAILHWLYQCAKLFPRHEENLFITYRPFGQYNSAVERALWQHCAGGHVMVSSDYKQHESERHMEEFHSSFDQLFREVMSFSE</sequence>
<evidence type="ECO:0000313" key="1">
    <source>
        <dbReference type="EMBL" id="KAL3319713.1"/>
    </source>
</evidence>
<name>A0ABD2QJI9_9PLAT</name>
<proteinExistence type="predicted"/>
<dbReference type="AlphaFoldDB" id="A0ABD2QJI9"/>
<accession>A0ABD2QJI9</accession>
<evidence type="ECO:0000313" key="2">
    <source>
        <dbReference type="Proteomes" id="UP001626550"/>
    </source>
</evidence>
<organism evidence="1 2">
    <name type="scientific">Cichlidogyrus casuarinus</name>
    <dbReference type="NCBI Taxonomy" id="1844966"/>
    <lineage>
        <taxon>Eukaryota</taxon>
        <taxon>Metazoa</taxon>
        <taxon>Spiralia</taxon>
        <taxon>Lophotrochozoa</taxon>
        <taxon>Platyhelminthes</taxon>
        <taxon>Monogenea</taxon>
        <taxon>Monopisthocotylea</taxon>
        <taxon>Dactylogyridea</taxon>
        <taxon>Ancyrocephalidae</taxon>
        <taxon>Cichlidogyrus</taxon>
    </lineage>
</organism>
<protein>
    <submittedName>
        <fullName evidence="1">F-box only protein 38</fullName>
    </submittedName>
</protein>
<keyword evidence="2" id="KW-1185">Reference proteome</keyword>